<keyword evidence="2" id="KW-1185">Reference proteome</keyword>
<organism evidence="1 2">
    <name type="scientific">Actinotignum urinale</name>
    <dbReference type="NCBI Taxonomy" id="190146"/>
    <lineage>
        <taxon>Bacteria</taxon>
        <taxon>Bacillati</taxon>
        <taxon>Actinomycetota</taxon>
        <taxon>Actinomycetes</taxon>
        <taxon>Actinomycetales</taxon>
        <taxon>Actinomycetaceae</taxon>
        <taxon>Actinotignum</taxon>
    </lineage>
</organism>
<accession>A0ABU5G910</accession>
<dbReference type="Proteomes" id="UP001275049">
    <property type="component" value="Unassembled WGS sequence"/>
</dbReference>
<proteinExistence type="predicted"/>
<gene>
    <name evidence="1" type="ORF">R6G86_07790</name>
</gene>
<sequence>MFTCKPWLRFADSGTGDGGGNTPPVPAETVSKADYDALQAKYAQLEQSTNLALEVANGKVKEFETANATAQLDIERYKIAMSQGLAEYNYLADGPPATWLTFQTMVVVRSGPGVPPARMGRVARQTSERIKIALFAGEAKIPVSSLGVGLSQANPTSAKSYIASREDLITEAEDTARAWSASKARTIQRAWQIANISVEPGSGLQVLPALPEELKTVVPVWRDPRFTSRSQSADATMKLVTAFPWMADSDTALELLGFDELTTCRLKSEKRRLKARSLIEQLASQPTAEPSVEVSDERNRLLVSVDSSL</sequence>
<dbReference type="EMBL" id="JAWNGA010000015">
    <property type="protein sequence ID" value="MDY5133640.1"/>
    <property type="molecule type" value="Genomic_DNA"/>
</dbReference>
<evidence type="ECO:0000313" key="1">
    <source>
        <dbReference type="EMBL" id="MDY5133640.1"/>
    </source>
</evidence>
<evidence type="ECO:0000313" key="2">
    <source>
        <dbReference type="Proteomes" id="UP001275049"/>
    </source>
</evidence>
<comment type="caution">
    <text evidence="1">The sequence shown here is derived from an EMBL/GenBank/DDBJ whole genome shotgun (WGS) entry which is preliminary data.</text>
</comment>
<name>A0ABU5G910_9ACTO</name>
<dbReference type="RefSeq" id="WP_320755514.1">
    <property type="nucleotide sequence ID" value="NZ_JAWNGA010000015.1"/>
</dbReference>
<reference evidence="1 2" key="1">
    <citation type="submission" date="2023-10" db="EMBL/GenBank/DDBJ databases">
        <title>Whole Genome based description of the genera Actinobaculum and Actinotignum reveals a complex phylogenetic relationship within the species included in the genus Actinotignum.</title>
        <authorList>
            <person name="Jensen C.S."/>
            <person name="Dargis R."/>
            <person name="Kemp M."/>
            <person name="Christensen J.J."/>
        </authorList>
    </citation>
    <scope>NUCLEOTIDE SEQUENCE [LARGE SCALE GENOMIC DNA]</scope>
    <source>
        <strain evidence="1 2">SLA_B974</strain>
    </source>
</reference>
<evidence type="ECO:0008006" key="3">
    <source>
        <dbReference type="Google" id="ProtNLM"/>
    </source>
</evidence>
<protein>
    <recommendedName>
        <fullName evidence="3">DUF222 domain-containing protein</fullName>
    </recommendedName>
</protein>